<evidence type="ECO:0000256" key="2">
    <source>
        <dbReference type="ARBA" id="ARBA00023150"/>
    </source>
</evidence>
<sequence>MYKTGILIMSDKGAAGEREDRSSEQIKEMLGPDFVIGYYEVIPDEKDIIINKMKYACDQLELSLLLTSGGTGFSSRDVTPEASLQVIEKLVPGIPEAMRFYGMQKTPKAMLSRAVAGIRRNTLIINLPGSVKGVRESLEAVLPSLAHGLDIIIGSASECGQD</sequence>
<comment type="caution">
    <text evidence="4">The sequence shown here is derived from an EMBL/GenBank/DDBJ whole genome shotgun (WGS) entry which is preliminary data.</text>
</comment>
<accession>A0A0W8E746</accession>
<dbReference type="Gene3D" id="3.40.980.10">
    <property type="entry name" value="MoaB/Mog-like domain"/>
    <property type="match status" value="1"/>
</dbReference>
<comment type="pathway">
    <text evidence="1">Cofactor biosynthesis; molybdopterin biosynthesis.</text>
</comment>
<protein>
    <submittedName>
        <fullName evidence="4">Molybdenum cofactor biosynthesis protein moab</fullName>
    </submittedName>
</protein>
<evidence type="ECO:0000256" key="1">
    <source>
        <dbReference type="ARBA" id="ARBA00005046"/>
    </source>
</evidence>
<dbReference type="CDD" id="cd00886">
    <property type="entry name" value="MogA_MoaB"/>
    <property type="match status" value="1"/>
</dbReference>
<dbReference type="SUPFAM" id="SSF53218">
    <property type="entry name" value="Molybdenum cofactor biosynthesis proteins"/>
    <property type="match status" value="1"/>
</dbReference>
<dbReference type="InterPro" id="IPR051920">
    <property type="entry name" value="MPT_Adenylyltrnsfr/MoaC-Rel"/>
</dbReference>
<dbReference type="InterPro" id="IPR036425">
    <property type="entry name" value="MoaB/Mog-like_dom_sf"/>
</dbReference>
<dbReference type="Pfam" id="PF00994">
    <property type="entry name" value="MoCF_biosynth"/>
    <property type="match status" value="1"/>
</dbReference>
<evidence type="ECO:0000259" key="3">
    <source>
        <dbReference type="SMART" id="SM00852"/>
    </source>
</evidence>
<dbReference type="PANTHER" id="PTHR43764:SF1">
    <property type="entry name" value="MOLYBDOPTERIN MOLYBDOTRANSFERASE"/>
    <property type="match status" value="1"/>
</dbReference>
<dbReference type="InterPro" id="IPR001453">
    <property type="entry name" value="MoaB/Mog_dom"/>
</dbReference>
<organism evidence="4">
    <name type="scientific">hydrocarbon metagenome</name>
    <dbReference type="NCBI Taxonomy" id="938273"/>
    <lineage>
        <taxon>unclassified sequences</taxon>
        <taxon>metagenomes</taxon>
        <taxon>ecological metagenomes</taxon>
    </lineage>
</organism>
<proteinExistence type="predicted"/>
<dbReference type="NCBIfam" id="TIGR00177">
    <property type="entry name" value="molyb_syn"/>
    <property type="match status" value="1"/>
</dbReference>
<dbReference type="PANTHER" id="PTHR43764">
    <property type="entry name" value="MOLYBDENUM COFACTOR BIOSYNTHESIS"/>
    <property type="match status" value="1"/>
</dbReference>
<gene>
    <name evidence="4" type="ORF">ASZ90_018130</name>
</gene>
<name>A0A0W8E746_9ZZZZ</name>
<evidence type="ECO:0000313" key="4">
    <source>
        <dbReference type="EMBL" id="KUG04462.1"/>
    </source>
</evidence>
<keyword evidence="2" id="KW-0501">Molybdenum cofactor biosynthesis</keyword>
<reference evidence="4" key="1">
    <citation type="journal article" date="2015" name="Proc. Natl. Acad. Sci. U.S.A.">
        <title>Networks of energetic and metabolic interactions define dynamics in microbial communities.</title>
        <authorList>
            <person name="Embree M."/>
            <person name="Liu J.K."/>
            <person name="Al-Bassam M.M."/>
            <person name="Zengler K."/>
        </authorList>
    </citation>
    <scope>NUCLEOTIDE SEQUENCE</scope>
</reference>
<dbReference type="SMART" id="SM00852">
    <property type="entry name" value="MoCF_biosynth"/>
    <property type="match status" value="1"/>
</dbReference>
<dbReference type="AlphaFoldDB" id="A0A0W8E746"/>
<feature type="domain" description="MoaB/Mog" evidence="3">
    <location>
        <begin position="5"/>
        <end position="148"/>
    </location>
</feature>
<dbReference type="GO" id="GO:0006777">
    <property type="term" value="P:Mo-molybdopterin cofactor biosynthetic process"/>
    <property type="evidence" value="ECO:0007669"/>
    <property type="project" value="UniProtKB-KW"/>
</dbReference>
<dbReference type="EMBL" id="LNQE01001848">
    <property type="protein sequence ID" value="KUG04462.1"/>
    <property type="molecule type" value="Genomic_DNA"/>
</dbReference>